<dbReference type="eggNOG" id="ENOG5033C4H">
    <property type="taxonomic scope" value="Bacteria"/>
</dbReference>
<feature type="signal peptide" evidence="1">
    <location>
        <begin position="1"/>
        <end position="27"/>
    </location>
</feature>
<dbReference type="PROSITE" id="PS51257">
    <property type="entry name" value="PROKAR_LIPOPROTEIN"/>
    <property type="match status" value="1"/>
</dbReference>
<keyword evidence="1" id="KW-0732">Signal</keyword>
<dbReference type="EMBL" id="AHTH01000017">
    <property type="protein sequence ID" value="EHR41388.1"/>
    <property type="molecule type" value="Genomic_DNA"/>
</dbReference>
<name>H3ZDL4_9ALTE</name>
<organism evidence="2 3">
    <name type="scientific">Alishewanella jeotgali KCTC 22429</name>
    <dbReference type="NCBI Taxonomy" id="1129374"/>
    <lineage>
        <taxon>Bacteria</taxon>
        <taxon>Pseudomonadati</taxon>
        <taxon>Pseudomonadota</taxon>
        <taxon>Gammaproteobacteria</taxon>
        <taxon>Alteromonadales</taxon>
        <taxon>Alteromonadaceae</taxon>
        <taxon>Alishewanella</taxon>
    </lineage>
</organism>
<evidence type="ECO:0000313" key="3">
    <source>
        <dbReference type="Proteomes" id="UP000012046"/>
    </source>
</evidence>
<dbReference type="AlphaFoldDB" id="H3ZDL4"/>
<sequence>MSKRIPRKLFPLLLATAALTLSACQQAAGTGEARVAPAPLVEAIDPQRDPIKATQARKQLMSQIEQVADVNELRREVLALIADKSADNVQQCLVLPLGHKPCGGPAEYVAVSTKGKDQAALLKKLEAYNQAAEAENLRLGRMSDCAVVPKPQVQLVNGQCTLVNEVTY</sequence>
<evidence type="ECO:0008006" key="4">
    <source>
        <dbReference type="Google" id="ProtNLM"/>
    </source>
</evidence>
<reference evidence="2 3" key="1">
    <citation type="journal article" date="2012" name="J. Bacteriol.">
        <title>Genome Sequence of Extracellular-Protease-Producing Alishewanella jeotgali Isolated from Traditional Korean Fermented Seafood.</title>
        <authorList>
            <person name="Jung J."/>
            <person name="Chun J."/>
            <person name="Park W."/>
        </authorList>
    </citation>
    <scope>NUCLEOTIDE SEQUENCE [LARGE SCALE GENOMIC DNA]</scope>
    <source>
        <strain evidence="2 3">KCTC 22429</strain>
    </source>
</reference>
<accession>H3ZDL4</accession>
<dbReference type="Proteomes" id="UP000012046">
    <property type="component" value="Unassembled WGS sequence"/>
</dbReference>
<dbReference type="STRING" id="1129374.AJE_07196"/>
<dbReference type="RefSeq" id="WP_008950305.1">
    <property type="nucleotide sequence ID" value="NZ_AHTH01000017.1"/>
</dbReference>
<comment type="caution">
    <text evidence="2">The sequence shown here is derived from an EMBL/GenBank/DDBJ whole genome shotgun (WGS) entry which is preliminary data.</text>
</comment>
<gene>
    <name evidence="2" type="ORF">AJE_07196</name>
</gene>
<evidence type="ECO:0000256" key="1">
    <source>
        <dbReference type="SAM" id="SignalP"/>
    </source>
</evidence>
<protein>
    <recommendedName>
        <fullName evidence="4">Lipoprotein</fullName>
    </recommendedName>
</protein>
<keyword evidence="3" id="KW-1185">Reference proteome</keyword>
<evidence type="ECO:0000313" key="2">
    <source>
        <dbReference type="EMBL" id="EHR41388.1"/>
    </source>
</evidence>
<dbReference type="PATRIC" id="fig|1129374.4.peg.1438"/>
<feature type="chain" id="PRO_5003591045" description="Lipoprotein" evidence="1">
    <location>
        <begin position="28"/>
        <end position="168"/>
    </location>
</feature>
<proteinExistence type="predicted"/>